<dbReference type="AlphaFoldDB" id="A0A1X4G542"/>
<protein>
    <submittedName>
        <fullName evidence="1">Uncharacterized protein</fullName>
    </submittedName>
</protein>
<gene>
    <name evidence="1" type="ORF">B7O87_10645</name>
</gene>
<accession>A0A1X4G542</accession>
<comment type="caution">
    <text evidence="1">The sequence shown here is derived from an EMBL/GenBank/DDBJ whole genome shotgun (WGS) entry which is preliminary data.</text>
</comment>
<dbReference type="EMBL" id="NBYN01000054">
    <property type="protein sequence ID" value="OSO89619.1"/>
    <property type="molecule type" value="Genomic_DNA"/>
</dbReference>
<sequence>MRDLQIGNQLLAENKPNQKIKEYYIMQVIENNALFAQVSVEDAAVSSGGSYNFIGLLTYTTLGTLIWALDEALLPGV</sequence>
<organism evidence="1 2">
    <name type="scientific">Cylindrospermopsis raciborskii CENA303</name>
    <dbReference type="NCBI Taxonomy" id="1170769"/>
    <lineage>
        <taxon>Bacteria</taxon>
        <taxon>Bacillati</taxon>
        <taxon>Cyanobacteriota</taxon>
        <taxon>Cyanophyceae</taxon>
        <taxon>Nostocales</taxon>
        <taxon>Aphanizomenonaceae</taxon>
        <taxon>Cylindrospermopsis</taxon>
    </lineage>
</organism>
<dbReference type="Proteomes" id="UP000192997">
    <property type="component" value="Unassembled WGS sequence"/>
</dbReference>
<evidence type="ECO:0000313" key="1">
    <source>
        <dbReference type="EMBL" id="OSO89619.1"/>
    </source>
</evidence>
<proteinExistence type="predicted"/>
<name>A0A1X4G542_9CYAN</name>
<reference evidence="2" key="1">
    <citation type="submission" date="2017-04" db="EMBL/GenBank/DDBJ databases">
        <authorList>
            <person name="Abreu V.A."/>
            <person name="Popin R.V."/>
            <person name="Rigonato J."/>
            <person name="Andreote A.P."/>
            <person name="Schaker P.C."/>
            <person name="Hoff-Risseti C."/>
            <person name="Alvarenga D.O."/>
            <person name="Varani A.M."/>
            <person name="Fiore M.F."/>
        </authorList>
    </citation>
    <scope>NUCLEOTIDE SEQUENCE [LARGE SCALE GENOMIC DNA]</scope>
    <source>
        <strain evidence="2">CENA303</strain>
    </source>
</reference>
<evidence type="ECO:0000313" key="2">
    <source>
        <dbReference type="Proteomes" id="UP000192997"/>
    </source>
</evidence>